<gene>
    <name evidence="3" type="ORF">KI387_001604</name>
</gene>
<evidence type="ECO:0000313" key="4">
    <source>
        <dbReference type="Proteomes" id="UP000824469"/>
    </source>
</evidence>
<sequence>GEGEEDYPGSGHGGYRKSRPRQRFKHITSKQMVVIFISIWVERELCRHIRDMKFCCVGCGLIGFLGNK</sequence>
<dbReference type="AlphaFoldDB" id="A0AA38LMW5"/>
<dbReference type="Proteomes" id="UP000824469">
    <property type="component" value="Unassembled WGS sequence"/>
</dbReference>
<dbReference type="EMBL" id="JAHRHJ020000001">
    <property type="protein sequence ID" value="KAH9329496.1"/>
    <property type="molecule type" value="Genomic_DNA"/>
</dbReference>
<dbReference type="Gene3D" id="3.60.10.10">
    <property type="entry name" value="Endonuclease/exonuclease/phosphatase"/>
    <property type="match status" value="1"/>
</dbReference>
<dbReference type="PANTHER" id="PTHR45666">
    <property type="entry name" value="TYPE IV INOSITOL POLYPHOSPHATE 5-PHOSPHATASE 9"/>
    <property type="match status" value="1"/>
</dbReference>
<evidence type="ECO:0000256" key="2">
    <source>
        <dbReference type="SAM" id="MobiDB-lite"/>
    </source>
</evidence>
<organism evidence="3 4">
    <name type="scientific">Taxus chinensis</name>
    <name type="common">Chinese yew</name>
    <name type="synonym">Taxus wallichiana var. chinensis</name>
    <dbReference type="NCBI Taxonomy" id="29808"/>
    <lineage>
        <taxon>Eukaryota</taxon>
        <taxon>Viridiplantae</taxon>
        <taxon>Streptophyta</taxon>
        <taxon>Embryophyta</taxon>
        <taxon>Tracheophyta</taxon>
        <taxon>Spermatophyta</taxon>
        <taxon>Pinopsida</taxon>
        <taxon>Pinidae</taxon>
        <taxon>Conifers II</taxon>
        <taxon>Cupressales</taxon>
        <taxon>Taxaceae</taxon>
        <taxon>Taxus</taxon>
    </lineage>
</organism>
<feature type="region of interest" description="Disordered" evidence="2">
    <location>
        <begin position="1"/>
        <end position="21"/>
    </location>
</feature>
<keyword evidence="4" id="KW-1185">Reference proteome</keyword>
<comment type="caution">
    <text evidence="3">The sequence shown here is derived from an EMBL/GenBank/DDBJ whole genome shotgun (WGS) entry which is preliminary data.</text>
</comment>
<protein>
    <submittedName>
        <fullName evidence="3">Uncharacterized protein</fullName>
    </submittedName>
</protein>
<proteinExistence type="predicted"/>
<dbReference type="GO" id="GO:0046856">
    <property type="term" value="P:phosphatidylinositol dephosphorylation"/>
    <property type="evidence" value="ECO:0007669"/>
    <property type="project" value="TreeGrafter"/>
</dbReference>
<reference evidence="3 4" key="1">
    <citation type="journal article" date="2021" name="Nat. Plants">
        <title>The Taxus genome provides insights into paclitaxel biosynthesis.</title>
        <authorList>
            <person name="Xiong X."/>
            <person name="Gou J."/>
            <person name="Liao Q."/>
            <person name="Li Y."/>
            <person name="Zhou Q."/>
            <person name="Bi G."/>
            <person name="Li C."/>
            <person name="Du R."/>
            <person name="Wang X."/>
            <person name="Sun T."/>
            <person name="Guo L."/>
            <person name="Liang H."/>
            <person name="Lu P."/>
            <person name="Wu Y."/>
            <person name="Zhang Z."/>
            <person name="Ro D.K."/>
            <person name="Shang Y."/>
            <person name="Huang S."/>
            <person name="Yan J."/>
        </authorList>
    </citation>
    <scope>NUCLEOTIDE SEQUENCE [LARGE SCALE GENOMIC DNA]</scope>
    <source>
        <strain evidence="3">Ta-2019</strain>
    </source>
</reference>
<feature type="non-terminal residue" evidence="3">
    <location>
        <position position="1"/>
    </location>
</feature>
<accession>A0AA38LMW5</accession>
<name>A0AA38LMW5_TAXCH</name>
<keyword evidence="1" id="KW-0378">Hydrolase</keyword>
<dbReference type="InterPro" id="IPR045849">
    <property type="entry name" value="IP5P_plant"/>
</dbReference>
<evidence type="ECO:0000256" key="1">
    <source>
        <dbReference type="ARBA" id="ARBA00022801"/>
    </source>
</evidence>
<dbReference type="GO" id="GO:0004445">
    <property type="term" value="F:inositol-polyphosphate 5-phosphatase activity"/>
    <property type="evidence" value="ECO:0007669"/>
    <property type="project" value="InterPro"/>
</dbReference>
<dbReference type="GO" id="GO:0034485">
    <property type="term" value="F:phosphatidylinositol-3,4,5-trisphosphate 5-phosphatase activity"/>
    <property type="evidence" value="ECO:0007669"/>
    <property type="project" value="TreeGrafter"/>
</dbReference>
<dbReference type="GO" id="GO:0004439">
    <property type="term" value="F:phosphatidylinositol-4,5-bisphosphate 5-phosphatase activity"/>
    <property type="evidence" value="ECO:0007669"/>
    <property type="project" value="TreeGrafter"/>
</dbReference>
<dbReference type="InterPro" id="IPR036691">
    <property type="entry name" value="Endo/exonu/phosph_ase_sf"/>
</dbReference>
<dbReference type="PANTHER" id="PTHR45666:SF15">
    <property type="entry name" value="TYPE I INOSITOL POLYPHOSPHATE 5-PHOSPHATASE 8"/>
    <property type="match status" value="1"/>
</dbReference>
<feature type="non-terminal residue" evidence="3">
    <location>
        <position position="68"/>
    </location>
</feature>
<evidence type="ECO:0000313" key="3">
    <source>
        <dbReference type="EMBL" id="KAH9329496.1"/>
    </source>
</evidence>